<sequence>MKFPTEAWVRGCGVSSVSTCLEQRGMDEKSSHQPVFLFFFPKLTSPWAGLWRQPTRSAIDRVFRPDVIRISSRPLVPGCSGEVIELGWD</sequence>
<dbReference type="Proteomes" id="UP000886998">
    <property type="component" value="Unassembled WGS sequence"/>
</dbReference>
<name>A0A8X6IK27_9ARAC</name>
<protein>
    <submittedName>
        <fullName evidence="1">Uncharacterized protein</fullName>
    </submittedName>
</protein>
<accession>A0A8X6IK27</accession>
<dbReference type="EMBL" id="BMAV01026314">
    <property type="protein sequence ID" value="GFS49263.1"/>
    <property type="molecule type" value="Genomic_DNA"/>
</dbReference>
<organism evidence="1 2">
    <name type="scientific">Trichonephila inaurata madagascariensis</name>
    <dbReference type="NCBI Taxonomy" id="2747483"/>
    <lineage>
        <taxon>Eukaryota</taxon>
        <taxon>Metazoa</taxon>
        <taxon>Ecdysozoa</taxon>
        <taxon>Arthropoda</taxon>
        <taxon>Chelicerata</taxon>
        <taxon>Arachnida</taxon>
        <taxon>Araneae</taxon>
        <taxon>Araneomorphae</taxon>
        <taxon>Entelegynae</taxon>
        <taxon>Araneoidea</taxon>
        <taxon>Nephilidae</taxon>
        <taxon>Trichonephila</taxon>
        <taxon>Trichonephila inaurata</taxon>
    </lineage>
</organism>
<dbReference type="AlphaFoldDB" id="A0A8X6IK27"/>
<proteinExistence type="predicted"/>
<reference evidence="1" key="1">
    <citation type="submission" date="2020-08" db="EMBL/GenBank/DDBJ databases">
        <title>Multicomponent nature underlies the extraordinary mechanical properties of spider dragline silk.</title>
        <authorList>
            <person name="Kono N."/>
            <person name="Nakamura H."/>
            <person name="Mori M."/>
            <person name="Yoshida Y."/>
            <person name="Ohtoshi R."/>
            <person name="Malay A.D."/>
            <person name="Moran D.A.P."/>
            <person name="Tomita M."/>
            <person name="Numata K."/>
            <person name="Arakawa K."/>
        </authorList>
    </citation>
    <scope>NUCLEOTIDE SEQUENCE</scope>
</reference>
<keyword evidence="2" id="KW-1185">Reference proteome</keyword>
<gene>
    <name evidence="1" type="ORF">TNIN_16091</name>
</gene>
<evidence type="ECO:0000313" key="1">
    <source>
        <dbReference type="EMBL" id="GFS49263.1"/>
    </source>
</evidence>
<evidence type="ECO:0000313" key="2">
    <source>
        <dbReference type="Proteomes" id="UP000886998"/>
    </source>
</evidence>
<comment type="caution">
    <text evidence="1">The sequence shown here is derived from an EMBL/GenBank/DDBJ whole genome shotgun (WGS) entry which is preliminary data.</text>
</comment>